<keyword evidence="6" id="KW-0540">Nuclease</keyword>
<evidence type="ECO:0000259" key="4">
    <source>
        <dbReference type="Pfam" id="PF13087"/>
    </source>
</evidence>
<dbReference type="CDD" id="cd18808">
    <property type="entry name" value="SF1_C_Upf1"/>
    <property type="match status" value="1"/>
</dbReference>
<dbReference type="Pfam" id="PF13086">
    <property type="entry name" value="AAA_11"/>
    <property type="match status" value="1"/>
</dbReference>
<gene>
    <name evidence="6" type="ORF">JOF53_000580</name>
</gene>
<organism evidence="6 7">
    <name type="scientific">Crossiella equi</name>
    <dbReference type="NCBI Taxonomy" id="130796"/>
    <lineage>
        <taxon>Bacteria</taxon>
        <taxon>Bacillati</taxon>
        <taxon>Actinomycetota</taxon>
        <taxon>Actinomycetes</taxon>
        <taxon>Pseudonocardiales</taxon>
        <taxon>Pseudonocardiaceae</taxon>
        <taxon>Crossiella</taxon>
    </lineage>
</organism>
<feature type="domain" description="DNA2/NAM7 helicase helicase" evidence="3">
    <location>
        <begin position="365"/>
        <end position="479"/>
    </location>
</feature>
<sequence length="1704" mass="186541">MDAVESGNDGDAVLLDRAVRLFTFLRRVQQLRNRAVRTVGGYSSVTWLHELPDHPAVRLAPAPESPEGPVLTVDRLAPEPPPDPGPELWRWLDGTHEDSRTCPGLVEEITTSARTGQEPETIPRTEHPEVDAEYREWRAEWERWAARDEVHRPTRELYTRLFAVQVAATGNTEELELVLGVGCLHWAPPAHAPVRRHLLTMPAVIDLDEDTGALTVRRGPLPDGPALEVDMLDPGALVHPQRVDQVRAELTSLDPHPLDGTETHPLLRRLVHVLDANGTFSEEEPGAPTQHAVVSASPALLLRKRSQQGLVQIFQTITDQLTEAGVVPKGLLPLLDPGHRLAATADPSPGAVVDVDGDPFLPLPVNDVQLRVLHQVDTKAQTLVQGPPGTGKTHTAAALLSHLLAQGKRVLVTAHTDRALREVRDKLPPEIRPLSVAVVGASRDDMADLKVAVARIGAAAAEHDPVASQAVIDTCLATIDDLRRQRAAVHQQLLRVREDEVTEQEHAGYRGTLAALAHRHQAEAAEFGWLTELVEVAADAPVPLTDGEVTDWLALLGDTGLHADEPEARRRLPELTHVPEPPEFARLLTAETGAATAAEAHRALREHPAFPAVRRLAPTDRDQLARRLHRLADEADELAHRRESWMDEALADVRSGRAAIWESRARQVDELVGQADRIVSQLGPLTEVVVRAGELGTLTALARSVREVAAAGRLRTGADGLPKTGMLTPKVVKEAQPLFTGVVVNGQPPTTAQAIDEFLLWAEAERALAVLDRAWPESVRVPAEDTQRERLQWHVAEAGALHRVLRLSAALVEEGARVTGLGLPVPDWSDLAAVRGYADLVDAAATADAHTDALAPIAGTEAVLVDAAHDPDIAAPVHDLLAAVRQRAPEAYATAYARLVRLAQVREQVARRDELAARLDGVPALRAAVAAEPSDPVWPGRLARFEAAWAWAATGAWVLAQDATDVNALQREARRLEELIRQQVVRLAAERAWGHAVSPSRIDGQARADLEQYAFLVRKLGKGTGVHAARKRADIRSAMDRCRPSVPVWIMPIYRIAEQLRVRPDMFDVVVVDEASQAGMEATFLQYLAPRIVVIGDDRQVSPSAVGVDRQELRDLANQYLADDPYKASWHEPERSLFDEAKMRYGGLLTLVEHRRCVPEIIGFSNRIAYEPDGVRLIPVRQHGVDRLDPIRTVHLPEGYTRGTTNKVNPVEADAIVEQIEKCAADPRYDGLTFGVISLLGPAQARAIETRLLARIPPEEWVARDLRCGDSTDFQGSERDVVFLSMVAAPMPGERLAALTHERYVQRYNVAASRAKDQMWLFHTVALADVRNPDCMRHQLLDYCQGVRNRQETGGGVGVVPEHERVSPFDSLFEQRVHNRLVDRGFTVVPQYEVAPYLLDLVVLGARARLAVECDGDAWHGPEAYERDLARQRELERCGWQFFRVRESSFVIDPAGTLSGLWQRLRELDIHPHGQRPGPVAAEPGADEPGAAPVADEPITPALAPPPVVAEPVLEERVSPVVSGALASYPEFTGQVRPALEVSTAELVAHLAEIVAVEGPVVGQRLHNAYVRASGQRKVGHVIARALNSAISQAVRRGELVEDNPLDEAGVKPRTYRLPDQPAVRPRALGPRLFEQVPPAELAALLARAAQRHGWQDEEVLFREALAALGLKRLTDGVETRLRAVLALARLDGPLGGTSSAWNS</sequence>
<feature type="compositionally biased region" description="Low complexity" evidence="2">
    <location>
        <begin position="1477"/>
        <end position="1497"/>
    </location>
</feature>
<dbReference type="Pfam" id="PF18741">
    <property type="entry name" value="MTES_1575"/>
    <property type="match status" value="1"/>
</dbReference>
<dbReference type="InterPro" id="IPR049468">
    <property type="entry name" value="Restrct_endonuc-II-like_dom"/>
</dbReference>
<feature type="domain" description="Restriction endonuclease type II-like" evidence="5">
    <location>
        <begin position="1373"/>
        <end position="1465"/>
    </location>
</feature>
<reference evidence="6 7" key="1">
    <citation type="submission" date="2021-03" db="EMBL/GenBank/DDBJ databases">
        <title>Sequencing the genomes of 1000 actinobacteria strains.</title>
        <authorList>
            <person name="Klenk H.-P."/>
        </authorList>
    </citation>
    <scope>NUCLEOTIDE SEQUENCE [LARGE SCALE GENOMIC DNA]</scope>
    <source>
        <strain evidence="6 7">DSM 44580</strain>
    </source>
</reference>
<dbReference type="Proteomes" id="UP001519363">
    <property type="component" value="Unassembled WGS sequence"/>
</dbReference>
<evidence type="ECO:0000256" key="1">
    <source>
        <dbReference type="SAM" id="Coils"/>
    </source>
</evidence>
<evidence type="ECO:0000259" key="5">
    <source>
        <dbReference type="Pfam" id="PF18741"/>
    </source>
</evidence>
<dbReference type="SUPFAM" id="SSF52540">
    <property type="entry name" value="P-loop containing nucleoside triphosphate hydrolases"/>
    <property type="match status" value="1"/>
</dbReference>
<dbReference type="Gene3D" id="3.40.960.10">
    <property type="entry name" value="VSR Endonuclease"/>
    <property type="match status" value="1"/>
</dbReference>
<dbReference type="Gene3D" id="3.40.50.300">
    <property type="entry name" value="P-loop containing nucleotide triphosphate hydrolases"/>
    <property type="match status" value="3"/>
</dbReference>
<feature type="coiled-coil region" evidence="1">
    <location>
        <begin position="621"/>
        <end position="648"/>
    </location>
</feature>
<dbReference type="PANTHER" id="PTHR10887:SF495">
    <property type="entry name" value="HELICASE SENATAXIN ISOFORM X1-RELATED"/>
    <property type="match status" value="1"/>
</dbReference>
<dbReference type="InterPro" id="IPR047187">
    <property type="entry name" value="SF1_C_Upf1"/>
</dbReference>
<dbReference type="InterPro" id="IPR041677">
    <property type="entry name" value="DNA2/NAM7_AAA_11"/>
</dbReference>
<keyword evidence="1" id="KW-0175">Coiled coil</keyword>
<feature type="coiled-coil region" evidence="1">
    <location>
        <begin position="959"/>
        <end position="986"/>
    </location>
</feature>
<evidence type="ECO:0000256" key="2">
    <source>
        <dbReference type="SAM" id="MobiDB-lite"/>
    </source>
</evidence>
<dbReference type="EMBL" id="JAGIOO010000001">
    <property type="protein sequence ID" value="MBP2471708.1"/>
    <property type="molecule type" value="Genomic_DNA"/>
</dbReference>
<protein>
    <submittedName>
        <fullName evidence="6">Very-short-patch-repair endonuclease</fullName>
    </submittedName>
</protein>
<evidence type="ECO:0000313" key="6">
    <source>
        <dbReference type="EMBL" id="MBP2471708.1"/>
    </source>
</evidence>
<keyword evidence="6" id="KW-0255">Endonuclease</keyword>
<dbReference type="InterPro" id="IPR027417">
    <property type="entry name" value="P-loop_NTPase"/>
</dbReference>
<name>A0ABS5A540_9PSEU</name>
<dbReference type="Pfam" id="PF13087">
    <property type="entry name" value="AAA_12"/>
    <property type="match status" value="1"/>
</dbReference>
<accession>A0ABS5A540</accession>
<feature type="region of interest" description="Disordered" evidence="2">
    <location>
        <begin position="1473"/>
        <end position="1497"/>
    </location>
</feature>
<evidence type="ECO:0000259" key="3">
    <source>
        <dbReference type="Pfam" id="PF13086"/>
    </source>
</evidence>
<dbReference type="SUPFAM" id="SSF52980">
    <property type="entry name" value="Restriction endonuclease-like"/>
    <property type="match status" value="1"/>
</dbReference>
<feature type="domain" description="DNA2/NAM7 helicase-like C-terminal" evidence="4">
    <location>
        <begin position="1134"/>
        <end position="1321"/>
    </location>
</feature>
<dbReference type="InterPro" id="IPR011335">
    <property type="entry name" value="Restrct_endonuc-II-like"/>
</dbReference>
<keyword evidence="7" id="KW-1185">Reference proteome</keyword>
<proteinExistence type="predicted"/>
<keyword evidence="6" id="KW-0378">Hydrolase</keyword>
<dbReference type="InterPro" id="IPR045055">
    <property type="entry name" value="DNA2/NAM7-like"/>
</dbReference>
<dbReference type="GO" id="GO:0004519">
    <property type="term" value="F:endonuclease activity"/>
    <property type="evidence" value="ECO:0007669"/>
    <property type="project" value="UniProtKB-KW"/>
</dbReference>
<dbReference type="InterPro" id="IPR041679">
    <property type="entry name" value="DNA2/NAM7-like_C"/>
</dbReference>
<evidence type="ECO:0000313" key="7">
    <source>
        <dbReference type="Proteomes" id="UP001519363"/>
    </source>
</evidence>
<dbReference type="RefSeq" id="WP_249044514.1">
    <property type="nucleotide sequence ID" value="NZ_JAGIOO010000001.1"/>
</dbReference>
<comment type="caution">
    <text evidence="6">The sequence shown here is derived from an EMBL/GenBank/DDBJ whole genome shotgun (WGS) entry which is preliminary data.</text>
</comment>
<dbReference type="PANTHER" id="PTHR10887">
    <property type="entry name" value="DNA2/NAM7 HELICASE FAMILY"/>
    <property type="match status" value="1"/>
</dbReference>